<evidence type="ECO:0000313" key="2">
    <source>
        <dbReference type="Proteomes" id="UP000515873"/>
    </source>
</evidence>
<name>A0A7G8Q9T9_9GAMM</name>
<reference evidence="1 2" key="1">
    <citation type="submission" date="2020-08" db="EMBL/GenBank/DDBJ databases">
        <title>Dyella sp. G9 isolated from forest soil.</title>
        <authorList>
            <person name="Fu J."/>
            <person name="Qiu L."/>
        </authorList>
    </citation>
    <scope>NUCLEOTIDE SEQUENCE [LARGE SCALE GENOMIC DNA]</scope>
    <source>
        <strain evidence="1 2">G9</strain>
    </source>
</reference>
<dbReference type="RefSeq" id="WP_187059013.1">
    <property type="nucleotide sequence ID" value="NZ_CP060412.1"/>
</dbReference>
<organism evidence="1 2">
    <name type="scientific">Dyella telluris</name>
    <dbReference type="NCBI Taxonomy" id="2763498"/>
    <lineage>
        <taxon>Bacteria</taxon>
        <taxon>Pseudomonadati</taxon>
        <taxon>Pseudomonadota</taxon>
        <taxon>Gammaproteobacteria</taxon>
        <taxon>Lysobacterales</taxon>
        <taxon>Rhodanobacteraceae</taxon>
        <taxon>Dyella</taxon>
    </lineage>
</organism>
<dbReference type="EMBL" id="CP060412">
    <property type="protein sequence ID" value="QNK03547.1"/>
    <property type="molecule type" value="Genomic_DNA"/>
</dbReference>
<dbReference type="KEGG" id="dtl:H8F01_10770"/>
<keyword evidence="2" id="KW-1185">Reference proteome</keyword>
<sequence>MNRLALLGMMLVVSGCSTMTPARYSVSVDNDMILKNYQGKTLQVASLEAPATYDANCRLMGPIKASDGATIPQFVQKAFNDEFKLAGVYGESNAVLTGRMDKIAFSSSAGLTSGWWDLSLTLNSNNGKSLSVENKYDFKSGFDAITACNQTAQALGPAVQDLIKKAVSDPRFKELMN</sequence>
<dbReference type="Proteomes" id="UP000515873">
    <property type="component" value="Chromosome"/>
</dbReference>
<evidence type="ECO:0008006" key="3">
    <source>
        <dbReference type="Google" id="ProtNLM"/>
    </source>
</evidence>
<accession>A0A7G8Q9T9</accession>
<evidence type="ECO:0000313" key="1">
    <source>
        <dbReference type="EMBL" id="QNK03547.1"/>
    </source>
</evidence>
<protein>
    <recommendedName>
        <fullName evidence="3">Lipoprotein</fullName>
    </recommendedName>
</protein>
<gene>
    <name evidence="1" type="ORF">H8F01_10770</name>
</gene>
<dbReference type="PROSITE" id="PS51257">
    <property type="entry name" value="PROKAR_LIPOPROTEIN"/>
    <property type="match status" value="1"/>
</dbReference>
<dbReference type="AlphaFoldDB" id="A0A7G8Q9T9"/>
<proteinExistence type="predicted"/>